<dbReference type="InterPro" id="IPR023799">
    <property type="entry name" value="RbfA_dom_sf"/>
</dbReference>
<reference evidence="3 4" key="1">
    <citation type="submission" date="2020-07" db="EMBL/GenBank/DDBJ databases">
        <title>Huge and variable diversity of episymbiotic CPR bacteria and DPANN archaea in groundwater ecosystems.</title>
        <authorList>
            <person name="He C.Y."/>
            <person name="Keren R."/>
            <person name="Whittaker M."/>
            <person name="Farag I.F."/>
            <person name="Doudna J."/>
            <person name="Cate J.H.D."/>
            <person name="Banfield J.F."/>
        </authorList>
    </citation>
    <scope>NUCLEOTIDE SEQUENCE [LARGE SCALE GENOMIC DNA]</scope>
    <source>
        <strain evidence="3">NC_groundwater_541_Ag_S-0.1um_46_50</strain>
    </source>
</reference>
<evidence type="ECO:0000256" key="1">
    <source>
        <dbReference type="ARBA" id="ARBA00022517"/>
    </source>
</evidence>
<gene>
    <name evidence="2 3" type="primary">rbfA</name>
    <name evidence="3" type="ORF">HYW89_01285</name>
</gene>
<dbReference type="GO" id="GO:0005829">
    <property type="term" value="C:cytosol"/>
    <property type="evidence" value="ECO:0007669"/>
    <property type="project" value="TreeGrafter"/>
</dbReference>
<dbReference type="InterPro" id="IPR000238">
    <property type="entry name" value="RbfA"/>
</dbReference>
<name>A0A7T5UQW9_9BACT</name>
<sequence>MPSERKVEKLNDLLQEELSQILEREVEFPENTFVTITRVAVSPDRQYATIFISVYGGAEQSILEILAKNIYNIQQRINRTLRQRPIPKINFEIDREEIRREIVEKSLAELKRKKEL</sequence>
<keyword evidence="2" id="KW-0963">Cytoplasm</keyword>
<dbReference type="Proteomes" id="UP000595618">
    <property type="component" value="Chromosome"/>
</dbReference>
<evidence type="ECO:0000313" key="4">
    <source>
        <dbReference type="Proteomes" id="UP000595618"/>
    </source>
</evidence>
<dbReference type="NCBIfam" id="TIGR00082">
    <property type="entry name" value="rbfA"/>
    <property type="match status" value="1"/>
</dbReference>
<dbReference type="PANTHER" id="PTHR33515">
    <property type="entry name" value="RIBOSOME-BINDING FACTOR A, CHLOROPLASTIC-RELATED"/>
    <property type="match status" value="1"/>
</dbReference>
<protein>
    <recommendedName>
        <fullName evidence="2">Ribosome-binding factor A</fullName>
    </recommendedName>
</protein>
<comment type="similarity">
    <text evidence="2">Belongs to the RbfA family.</text>
</comment>
<comment type="subcellular location">
    <subcellularLocation>
        <location evidence="2">Cytoplasm</location>
    </subcellularLocation>
</comment>
<comment type="subunit">
    <text evidence="2">Monomer. Binds 30S ribosomal subunits, but not 50S ribosomal subunits or 70S ribosomes.</text>
</comment>
<dbReference type="HAMAP" id="MF_00003">
    <property type="entry name" value="RbfA"/>
    <property type="match status" value="1"/>
</dbReference>
<dbReference type="InterPro" id="IPR015946">
    <property type="entry name" value="KH_dom-like_a/b"/>
</dbReference>
<proteinExistence type="inferred from homology"/>
<dbReference type="Gene3D" id="3.30.300.20">
    <property type="match status" value="1"/>
</dbReference>
<dbReference type="GO" id="GO:0043024">
    <property type="term" value="F:ribosomal small subunit binding"/>
    <property type="evidence" value="ECO:0007669"/>
    <property type="project" value="TreeGrafter"/>
</dbReference>
<evidence type="ECO:0000256" key="2">
    <source>
        <dbReference type="HAMAP-Rule" id="MF_00003"/>
    </source>
</evidence>
<dbReference type="PANTHER" id="PTHR33515:SF1">
    <property type="entry name" value="RIBOSOME-BINDING FACTOR A, CHLOROPLASTIC-RELATED"/>
    <property type="match status" value="1"/>
</dbReference>
<keyword evidence="1 2" id="KW-0690">Ribosome biogenesis</keyword>
<dbReference type="EMBL" id="CP066690">
    <property type="protein sequence ID" value="QQG45550.1"/>
    <property type="molecule type" value="Genomic_DNA"/>
</dbReference>
<organism evidence="3 4">
    <name type="scientific">Candidatus Sungiibacteriota bacterium</name>
    <dbReference type="NCBI Taxonomy" id="2750080"/>
    <lineage>
        <taxon>Bacteria</taxon>
        <taxon>Candidatus Sungiibacteriota</taxon>
    </lineage>
</organism>
<evidence type="ECO:0000313" key="3">
    <source>
        <dbReference type="EMBL" id="QQG45550.1"/>
    </source>
</evidence>
<dbReference type="SUPFAM" id="SSF89919">
    <property type="entry name" value="Ribosome-binding factor A, RbfA"/>
    <property type="match status" value="1"/>
</dbReference>
<dbReference type="AlphaFoldDB" id="A0A7T5UQW9"/>
<dbReference type="GO" id="GO:0030490">
    <property type="term" value="P:maturation of SSU-rRNA"/>
    <property type="evidence" value="ECO:0007669"/>
    <property type="project" value="UniProtKB-UniRule"/>
</dbReference>
<comment type="function">
    <text evidence="2">One of several proteins that assist in the late maturation steps of the functional core of the 30S ribosomal subunit. Associates with free 30S ribosomal subunits (but not with 30S subunits that are part of 70S ribosomes or polysomes). Required for efficient processing of 16S rRNA. May interact with the 5'-terminal helix region of 16S rRNA.</text>
</comment>
<accession>A0A7T5UQW9</accession>
<dbReference type="Pfam" id="PF02033">
    <property type="entry name" value="RBFA"/>
    <property type="match status" value="1"/>
</dbReference>